<dbReference type="InterPro" id="IPR002931">
    <property type="entry name" value="Transglutaminase-like"/>
</dbReference>
<evidence type="ECO:0000259" key="3">
    <source>
        <dbReference type="SMART" id="SM00460"/>
    </source>
</evidence>
<organism evidence="4 5">
    <name type="scientific">Kurthia sibirica</name>
    <dbReference type="NCBI Taxonomy" id="202750"/>
    <lineage>
        <taxon>Bacteria</taxon>
        <taxon>Bacillati</taxon>
        <taxon>Bacillota</taxon>
        <taxon>Bacilli</taxon>
        <taxon>Bacillales</taxon>
        <taxon>Caryophanaceae</taxon>
        <taxon>Kurthia</taxon>
    </lineage>
</organism>
<sequence length="733" mass="85803">MSAVRKIINDQKRWLLLYIIWSNAILFCFMQSLLAMLLNTSMILCGIFIQKWRIRKYFYMLLIGLIAISSYWMLQMFFSIWNTFSVEITRLYRWKLPLMEPAIESLVLFTLFILSLHLLLLTWNKRWLTLVITGVAILLFIILQKEQFVSALLIIMTQFSLYYSWKSSLNSNWKILLQRGIPLVLLFSLLYLVEKQWGNPLQFMPQKVNEIVHDKRFNVNDATTFEEGQVQKVEKLSQSEAIALTVRMEQPQAMYLKGFIGSSFNRNEWRALSNEKALAVDSYFYWLEKGRFTSNTMLSQLQKAQGKVEQSNVVIHLDHAMTKYAYVPYELNSFQKSTNLNLDGLTYNEKLFSKKDYTYGIQTGSLQNYALSAAKLKEKNKEIESYLKLEGNYRKVVYENYLDVSKENEEVVADDFLHKKDLSYEEAIEYVQKKLDEKMTYKKAVELKEDDVVSAIWQTERSGFSTHYATIGTLAFRMMGIPARYVEGYLVTPQLVEEKKAYEEIKVREKNAHAWTEIYIDQIGWVPIEVTTPFIQIMPKIKVAYTPESEAGHSTSQSNDAQSNMASASNHKTQIEERPEILSPQPKKEKETIKWQVVSIILLLFIVLVIGVILLLKLRKRRKVIRLLWQQVTSENEKESIVASIQLVHYWFENIMGINCMNQPLHEQLNQLNGELSEETLKLYEESFIAYQALRYGGIATKKTTLVEEVKKEVIDSKKWLQKVTLKWWKGYY</sequence>
<dbReference type="InterPro" id="IPR052901">
    <property type="entry name" value="Bact_TGase-like"/>
</dbReference>
<dbReference type="Gene3D" id="3.10.620.30">
    <property type="match status" value="1"/>
</dbReference>
<evidence type="ECO:0000256" key="2">
    <source>
        <dbReference type="SAM" id="Phobius"/>
    </source>
</evidence>
<feature type="transmembrane region" description="Helical" evidence="2">
    <location>
        <begin position="127"/>
        <end position="143"/>
    </location>
</feature>
<accession>A0A2U3ALE9</accession>
<feature type="transmembrane region" description="Helical" evidence="2">
    <location>
        <begin position="101"/>
        <end position="120"/>
    </location>
</feature>
<dbReference type="RefSeq" id="WP_109305976.1">
    <property type="nucleotide sequence ID" value="NZ_BJUF01000028.1"/>
</dbReference>
<keyword evidence="5" id="KW-1185">Reference proteome</keyword>
<feature type="transmembrane region" description="Helical" evidence="2">
    <location>
        <begin position="58"/>
        <end position="81"/>
    </location>
</feature>
<dbReference type="PANTHER" id="PTHR42736">
    <property type="entry name" value="PROTEIN-GLUTAMINE GAMMA-GLUTAMYLTRANSFERASE"/>
    <property type="match status" value="1"/>
</dbReference>
<evidence type="ECO:0000313" key="4">
    <source>
        <dbReference type="EMBL" id="PWI25347.1"/>
    </source>
</evidence>
<dbReference type="Proteomes" id="UP000245938">
    <property type="component" value="Unassembled WGS sequence"/>
</dbReference>
<proteinExistence type="predicted"/>
<evidence type="ECO:0000256" key="1">
    <source>
        <dbReference type="SAM" id="MobiDB-lite"/>
    </source>
</evidence>
<gene>
    <name evidence="4" type="ORF">DEX24_08375</name>
</gene>
<keyword evidence="2" id="KW-0812">Transmembrane</keyword>
<dbReference type="SUPFAM" id="SSF54001">
    <property type="entry name" value="Cysteine proteinases"/>
    <property type="match status" value="1"/>
</dbReference>
<feature type="transmembrane region" description="Helical" evidence="2">
    <location>
        <begin position="15"/>
        <end position="38"/>
    </location>
</feature>
<dbReference type="PANTHER" id="PTHR42736:SF1">
    <property type="entry name" value="PROTEIN-GLUTAMINE GAMMA-GLUTAMYLTRANSFERASE"/>
    <property type="match status" value="1"/>
</dbReference>
<dbReference type="InterPro" id="IPR038765">
    <property type="entry name" value="Papain-like_cys_pep_sf"/>
</dbReference>
<evidence type="ECO:0000313" key="5">
    <source>
        <dbReference type="Proteomes" id="UP000245938"/>
    </source>
</evidence>
<keyword evidence="2" id="KW-1133">Transmembrane helix</keyword>
<name>A0A2U3ALE9_9BACL</name>
<dbReference type="OrthoDB" id="9787782at2"/>
<feature type="compositionally biased region" description="Polar residues" evidence="1">
    <location>
        <begin position="552"/>
        <end position="572"/>
    </location>
</feature>
<feature type="transmembrane region" description="Helical" evidence="2">
    <location>
        <begin position="595"/>
        <end position="616"/>
    </location>
</feature>
<feature type="domain" description="Transglutaminase-like" evidence="3">
    <location>
        <begin position="457"/>
        <end position="532"/>
    </location>
</feature>
<comment type="caution">
    <text evidence="4">The sequence shown here is derived from an EMBL/GenBank/DDBJ whole genome shotgun (WGS) entry which is preliminary data.</text>
</comment>
<dbReference type="SMART" id="SM00460">
    <property type="entry name" value="TGc"/>
    <property type="match status" value="1"/>
</dbReference>
<dbReference type="Pfam" id="PF01841">
    <property type="entry name" value="Transglut_core"/>
    <property type="match status" value="1"/>
</dbReference>
<dbReference type="EMBL" id="QFVR01000009">
    <property type="protein sequence ID" value="PWI25347.1"/>
    <property type="molecule type" value="Genomic_DNA"/>
</dbReference>
<protein>
    <recommendedName>
        <fullName evidence="3">Transglutaminase-like domain-containing protein</fullName>
    </recommendedName>
</protein>
<dbReference type="AlphaFoldDB" id="A0A2U3ALE9"/>
<reference evidence="4 5" key="1">
    <citation type="submission" date="2018-05" db="EMBL/GenBank/DDBJ databases">
        <title>Kurthia sibirica genome sequence.</title>
        <authorList>
            <person name="Maclea K.S."/>
            <person name="Goen A.E."/>
        </authorList>
    </citation>
    <scope>NUCLEOTIDE SEQUENCE [LARGE SCALE GENOMIC DNA]</scope>
    <source>
        <strain evidence="4 5">ATCC 49154</strain>
    </source>
</reference>
<keyword evidence="2" id="KW-0472">Membrane</keyword>
<feature type="region of interest" description="Disordered" evidence="1">
    <location>
        <begin position="548"/>
        <end position="578"/>
    </location>
</feature>